<organism evidence="1 2">
    <name type="scientific">Hericium alpestre</name>
    <dbReference type="NCBI Taxonomy" id="135208"/>
    <lineage>
        <taxon>Eukaryota</taxon>
        <taxon>Fungi</taxon>
        <taxon>Dikarya</taxon>
        <taxon>Basidiomycota</taxon>
        <taxon>Agaricomycotina</taxon>
        <taxon>Agaricomycetes</taxon>
        <taxon>Russulales</taxon>
        <taxon>Hericiaceae</taxon>
        <taxon>Hericium</taxon>
    </lineage>
</organism>
<evidence type="ECO:0000313" key="1">
    <source>
        <dbReference type="EMBL" id="TFY79086.1"/>
    </source>
</evidence>
<name>A0A4Y9ZW25_9AGAM</name>
<dbReference type="EMBL" id="SFCI01000562">
    <property type="protein sequence ID" value="TFY79086.1"/>
    <property type="molecule type" value="Genomic_DNA"/>
</dbReference>
<accession>A0A4Y9ZW25</accession>
<comment type="caution">
    <text evidence="1">The sequence shown here is derived from an EMBL/GenBank/DDBJ whole genome shotgun (WGS) entry which is preliminary data.</text>
</comment>
<proteinExistence type="predicted"/>
<reference evidence="1 2" key="1">
    <citation type="submission" date="2019-02" db="EMBL/GenBank/DDBJ databases">
        <title>Genome sequencing of the rare red list fungi Hericium alpestre (H. flagellum).</title>
        <authorList>
            <person name="Buettner E."/>
            <person name="Kellner H."/>
        </authorList>
    </citation>
    <scope>NUCLEOTIDE SEQUENCE [LARGE SCALE GENOMIC DNA]</scope>
    <source>
        <strain evidence="1 2">DSM 108284</strain>
    </source>
</reference>
<sequence length="173" mass="19465">MLARGTLTHQDLNLQLYGSQLPNLGPNFDSAEDLLGHVQQHEVFNVAAATFSMPLTSYQAYRDPYTKDDRRIAHEFEDMYDAERAITQDSDETPDYELDFQEQEDLDLELEGDDVDALASEGQAVPIVSNDLEDEDPFAPENLPWSGTGEDDGLAFIFLVLLAMSSWRPSLVY</sequence>
<dbReference type="Proteomes" id="UP000298061">
    <property type="component" value="Unassembled WGS sequence"/>
</dbReference>
<gene>
    <name evidence="1" type="ORF">EWM64_g4923</name>
</gene>
<keyword evidence="2" id="KW-1185">Reference proteome</keyword>
<evidence type="ECO:0000313" key="2">
    <source>
        <dbReference type="Proteomes" id="UP000298061"/>
    </source>
</evidence>
<protein>
    <submittedName>
        <fullName evidence="1">Uncharacterized protein</fullName>
    </submittedName>
</protein>
<dbReference type="OrthoDB" id="2666774at2759"/>
<dbReference type="AlphaFoldDB" id="A0A4Y9ZW25"/>